<protein>
    <submittedName>
        <fullName evidence="2">Restriction endonuclease</fullName>
    </submittedName>
</protein>
<organism evidence="2 3">
    <name type="scientific">Glacieibacterium frigidum</name>
    <dbReference type="NCBI Taxonomy" id="2593303"/>
    <lineage>
        <taxon>Bacteria</taxon>
        <taxon>Pseudomonadati</taxon>
        <taxon>Pseudomonadota</taxon>
        <taxon>Alphaproteobacteria</taxon>
        <taxon>Sphingomonadales</taxon>
        <taxon>Sphingosinicellaceae</taxon>
        <taxon>Glacieibacterium</taxon>
    </lineage>
</organism>
<dbReference type="AlphaFoldDB" id="A0A552UFU8"/>
<dbReference type="InterPro" id="IPR003615">
    <property type="entry name" value="HNH_nuc"/>
</dbReference>
<dbReference type="Proteomes" id="UP000317894">
    <property type="component" value="Unassembled WGS sequence"/>
</dbReference>
<dbReference type="EMBL" id="VJWA01000001">
    <property type="protein sequence ID" value="TRW17095.1"/>
    <property type="molecule type" value="Genomic_DNA"/>
</dbReference>
<keyword evidence="2" id="KW-0255">Endonuclease</keyword>
<dbReference type="GO" id="GO:0004519">
    <property type="term" value="F:endonuclease activity"/>
    <property type="evidence" value="ECO:0007669"/>
    <property type="project" value="UniProtKB-KW"/>
</dbReference>
<sequence length="299" mass="33421">MAFGVFIHRFDSIYDDSPAERYQFPSQYLSRVQACIGDWIIYYEPRKVAETRGYFATAKVAAVTPDPSVRNMFVALIEPGSYLPFTEPVAFVGPGGLVEQGLLNDEGRISGRAQSAVRPLSAADFKRIIDLGLQDRTVLLPRDEPQSAAFEMREEQVPWQFDNVRERISILSTRAVRDRVFRKVVLQAYDERCAMTGLKLINGGGRAEADAAHIRPVQANGPDIVSNGLALSGTAHWMFDRGLISLADDLTILVSRQANDPDSIRALINENGRATAPMRAADRPHPSFLQWHREMTFKQ</sequence>
<dbReference type="Pfam" id="PF13391">
    <property type="entry name" value="HNH_2"/>
    <property type="match status" value="1"/>
</dbReference>
<comment type="caution">
    <text evidence="2">The sequence shown here is derived from an EMBL/GenBank/DDBJ whole genome shotgun (WGS) entry which is preliminary data.</text>
</comment>
<evidence type="ECO:0000313" key="3">
    <source>
        <dbReference type="Proteomes" id="UP000317894"/>
    </source>
</evidence>
<evidence type="ECO:0000313" key="2">
    <source>
        <dbReference type="EMBL" id="TRW17095.1"/>
    </source>
</evidence>
<gene>
    <name evidence="2" type="ORF">FMM06_02515</name>
</gene>
<dbReference type="RefSeq" id="WP_143554640.1">
    <property type="nucleotide sequence ID" value="NZ_VJWA01000001.1"/>
</dbReference>
<name>A0A552UFU8_9SPHN</name>
<dbReference type="OrthoDB" id="7181882at2"/>
<reference evidence="2 3" key="1">
    <citation type="submission" date="2019-07" db="EMBL/GenBank/DDBJ databases">
        <title>Novel species isolated from glacier.</title>
        <authorList>
            <person name="Liu Q."/>
            <person name="Xin Y.-H."/>
        </authorList>
    </citation>
    <scope>NUCLEOTIDE SEQUENCE [LARGE SCALE GENOMIC DNA]</scope>
    <source>
        <strain evidence="2 3">LB1R16</strain>
    </source>
</reference>
<feature type="domain" description="HNH nuclease" evidence="1">
    <location>
        <begin position="193"/>
        <end position="246"/>
    </location>
</feature>
<accession>A0A552UFU8</accession>
<keyword evidence="2" id="KW-0378">Hydrolase</keyword>
<evidence type="ECO:0000259" key="1">
    <source>
        <dbReference type="Pfam" id="PF13391"/>
    </source>
</evidence>
<keyword evidence="2" id="KW-0540">Nuclease</keyword>
<proteinExistence type="predicted"/>
<keyword evidence="3" id="KW-1185">Reference proteome</keyword>